<evidence type="ECO:0000313" key="1">
    <source>
        <dbReference type="EMBL" id="SJM31815.1"/>
    </source>
</evidence>
<organism evidence="1 2">
    <name type="scientific">Mesorhizobium delmotii</name>
    <dbReference type="NCBI Taxonomy" id="1631247"/>
    <lineage>
        <taxon>Bacteria</taxon>
        <taxon>Pseudomonadati</taxon>
        <taxon>Pseudomonadota</taxon>
        <taxon>Alphaproteobacteria</taxon>
        <taxon>Hyphomicrobiales</taxon>
        <taxon>Phyllobacteriaceae</taxon>
        <taxon>Mesorhizobium</taxon>
    </lineage>
</organism>
<keyword evidence="2" id="KW-1185">Reference proteome</keyword>
<gene>
    <name evidence="1" type="ORF">BQ8482_210047</name>
</gene>
<dbReference type="RefSeq" id="WP_095491776.1">
    <property type="nucleotide sequence ID" value="NZ_FUIG01000028.1"/>
</dbReference>
<accession>A0A2P9AKZ4</accession>
<dbReference type="EMBL" id="FUIG01000028">
    <property type="protein sequence ID" value="SJM31815.1"/>
    <property type="molecule type" value="Genomic_DNA"/>
</dbReference>
<proteinExistence type="predicted"/>
<dbReference type="AlphaFoldDB" id="A0A2P9AKZ4"/>
<protein>
    <submittedName>
        <fullName evidence="1">Uncharacterized protein</fullName>
    </submittedName>
</protein>
<reference evidence="2" key="1">
    <citation type="submission" date="2016-12" db="EMBL/GenBank/DDBJ databases">
        <authorList>
            <person name="Brunel B."/>
        </authorList>
    </citation>
    <scope>NUCLEOTIDE SEQUENCE [LARGE SCALE GENOMIC DNA]</scope>
</reference>
<evidence type="ECO:0000313" key="2">
    <source>
        <dbReference type="Proteomes" id="UP000245698"/>
    </source>
</evidence>
<sequence length="60" mass="6543">MAPTPPVTSGSAGSPEQNLDKMIKHQERMFSLEITKEIAKSQHDMLMSTARTLGQSAEKA</sequence>
<name>A0A2P9AKZ4_9HYPH</name>
<dbReference type="Proteomes" id="UP000245698">
    <property type="component" value="Unassembled WGS sequence"/>
</dbReference>